<sequence length="84" mass="9803">MTSKTLYNTSPQQYQSKAIDKLRSQCYPQLVSNAMDTLSNGLEPHSYRIYKLLEEGCAELKPYELYHLYQILTVPELNYPAERI</sequence>
<organism evidence="1 2">
    <name type="scientific">Pseudoalteromonas atlantica</name>
    <name type="common">Alteromonas atlantica</name>
    <dbReference type="NCBI Taxonomy" id="288"/>
    <lineage>
        <taxon>Bacteria</taxon>
        <taxon>Pseudomonadati</taxon>
        <taxon>Pseudomonadota</taxon>
        <taxon>Gammaproteobacteria</taxon>
        <taxon>Alteromonadales</taxon>
        <taxon>Pseudoalteromonadaceae</taxon>
        <taxon>Pseudoalteromonas</taxon>
    </lineage>
</organism>
<comment type="caution">
    <text evidence="1">The sequence shown here is derived from an EMBL/GenBank/DDBJ whole genome shotgun (WGS) entry which is preliminary data.</text>
</comment>
<dbReference type="Proteomes" id="UP000321189">
    <property type="component" value="Unassembled WGS sequence"/>
</dbReference>
<evidence type="ECO:0000313" key="1">
    <source>
        <dbReference type="EMBL" id="GEK78605.1"/>
    </source>
</evidence>
<reference evidence="1 2" key="1">
    <citation type="submission" date="2019-07" db="EMBL/GenBank/DDBJ databases">
        <title>Whole genome shotgun sequence of Pseudoalteromonas atlantica NBRC 103033.</title>
        <authorList>
            <person name="Hosoyama A."/>
            <person name="Uohara A."/>
            <person name="Ohji S."/>
            <person name="Ichikawa N."/>
        </authorList>
    </citation>
    <scope>NUCLEOTIDE SEQUENCE [LARGE SCALE GENOMIC DNA]</scope>
    <source>
        <strain evidence="1 2">NBRC 103033</strain>
    </source>
</reference>
<name>A0ABQ0UJG4_PSEAF</name>
<evidence type="ECO:0000313" key="2">
    <source>
        <dbReference type="Proteomes" id="UP000321189"/>
    </source>
</evidence>
<dbReference type="EMBL" id="BJUT01000094">
    <property type="protein sequence ID" value="GEK78605.1"/>
    <property type="molecule type" value="Genomic_DNA"/>
</dbReference>
<proteinExistence type="predicted"/>
<accession>A0ABQ0UJG4</accession>
<protein>
    <submittedName>
        <fullName evidence="1">Uncharacterized protein</fullName>
    </submittedName>
</protein>
<keyword evidence="2" id="KW-1185">Reference proteome</keyword>
<gene>
    <name evidence="1" type="ORF">PAT01_39090</name>
</gene>